<dbReference type="InterPro" id="IPR016898">
    <property type="entry name" value="Polyphosphate_phosphotransfera"/>
</dbReference>
<organism evidence="4 5">
    <name type="scientific">Pseudoclavibacter chungangensis</name>
    <dbReference type="NCBI Taxonomy" id="587635"/>
    <lineage>
        <taxon>Bacteria</taxon>
        <taxon>Bacillati</taxon>
        <taxon>Actinomycetota</taxon>
        <taxon>Actinomycetes</taxon>
        <taxon>Micrococcales</taxon>
        <taxon>Microbacteriaceae</taxon>
        <taxon>Pseudoclavibacter</taxon>
    </lineage>
</organism>
<dbReference type="PANTHER" id="PTHR34383:SF3">
    <property type="entry name" value="POLYPHOSPHATE:AMP PHOSPHOTRANSFERASE"/>
    <property type="match status" value="1"/>
</dbReference>
<dbReference type="OrthoDB" id="9775224at2"/>
<evidence type="ECO:0000256" key="2">
    <source>
        <dbReference type="ARBA" id="ARBA00022777"/>
    </source>
</evidence>
<dbReference type="GO" id="GO:0006797">
    <property type="term" value="P:polyphosphate metabolic process"/>
    <property type="evidence" value="ECO:0007669"/>
    <property type="project" value="InterPro"/>
</dbReference>
<keyword evidence="1" id="KW-0808">Transferase</keyword>
<evidence type="ECO:0000259" key="3">
    <source>
        <dbReference type="Pfam" id="PF03976"/>
    </source>
</evidence>
<reference evidence="4 5" key="1">
    <citation type="submission" date="2019-09" db="EMBL/GenBank/DDBJ databases">
        <title>Phylogeny of genus Pseudoclavibacter and closely related genus.</title>
        <authorList>
            <person name="Li Y."/>
        </authorList>
    </citation>
    <scope>NUCLEOTIDE SEQUENCE [LARGE SCALE GENOMIC DNA]</scope>
    <source>
        <strain evidence="4 5">DSM 23821</strain>
    </source>
</reference>
<evidence type="ECO:0000256" key="1">
    <source>
        <dbReference type="ARBA" id="ARBA00022679"/>
    </source>
</evidence>
<dbReference type="Proteomes" id="UP000467240">
    <property type="component" value="Unassembled WGS sequence"/>
</dbReference>
<evidence type="ECO:0000313" key="4">
    <source>
        <dbReference type="EMBL" id="KAB1656769.1"/>
    </source>
</evidence>
<name>A0A7J5BRY6_9MICO</name>
<dbReference type="InterPro" id="IPR022300">
    <property type="entry name" value="PPK2-rel_1"/>
</dbReference>
<accession>A0A7J5BRY6</accession>
<dbReference type="SUPFAM" id="SSF52540">
    <property type="entry name" value="P-loop containing nucleoside triphosphate hydrolases"/>
    <property type="match status" value="1"/>
</dbReference>
<dbReference type="AlphaFoldDB" id="A0A7J5BRY6"/>
<keyword evidence="2 4" id="KW-0418">Kinase</keyword>
<dbReference type="Pfam" id="PF03976">
    <property type="entry name" value="PPK2"/>
    <property type="match status" value="1"/>
</dbReference>
<comment type="caution">
    <text evidence="4">The sequence shown here is derived from an EMBL/GenBank/DDBJ whole genome shotgun (WGS) entry which is preliminary data.</text>
</comment>
<dbReference type="GO" id="GO:0008976">
    <property type="term" value="F:polyphosphate kinase activity"/>
    <property type="evidence" value="ECO:0007669"/>
    <property type="project" value="InterPro"/>
</dbReference>
<dbReference type="PANTHER" id="PTHR34383">
    <property type="entry name" value="POLYPHOSPHATE:AMP PHOSPHOTRANSFERASE-RELATED"/>
    <property type="match status" value="1"/>
</dbReference>
<gene>
    <name evidence="4" type="ORF">F8O01_09730</name>
</gene>
<feature type="domain" description="Polyphosphate kinase-2-related" evidence="3">
    <location>
        <begin position="37"/>
        <end position="253"/>
    </location>
</feature>
<sequence>MAEVLRVGETFRLSDIDPSSTPGFDGTKKDAAKIFDDHDAEIAELQERMYANARADEPGTPSILLVLQGMDTSGKGGIIRHVVGGVDPQGVRIASFKAPTDEERAHDFLWRIEKQVPPRGIIGVFDRSHYEDVLIQRVRSFAPPEEIERRYGAITEFEEQLASAGTHVVKVMLHISKEEQGERLAERLDRPDKYWKYNPGDVDERELWPAYQEAYDIALRRTSTTSAPWYCVPANRKWYARLVVKGLLLDTLRSLDLGWPPAKFDVEEERRRLAAS</sequence>
<dbReference type="Gene3D" id="3.40.50.300">
    <property type="entry name" value="P-loop containing nucleotide triphosphate hydrolases"/>
    <property type="match status" value="1"/>
</dbReference>
<dbReference type="EMBL" id="WBJZ01000011">
    <property type="protein sequence ID" value="KAB1656769.1"/>
    <property type="molecule type" value="Genomic_DNA"/>
</dbReference>
<proteinExistence type="predicted"/>
<dbReference type="PIRSF" id="PIRSF028756">
    <property type="entry name" value="PPK2_prd"/>
    <property type="match status" value="1"/>
</dbReference>
<evidence type="ECO:0000313" key="5">
    <source>
        <dbReference type="Proteomes" id="UP000467240"/>
    </source>
</evidence>
<keyword evidence="5" id="KW-1185">Reference proteome</keyword>
<protein>
    <submittedName>
        <fullName evidence="4">Polyphosphate kinase 2 family protein</fullName>
    </submittedName>
</protein>
<dbReference type="InterPro" id="IPR022488">
    <property type="entry name" value="PPK2-related"/>
</dbReference>
<dbReference type="NCBIfam" id="TIGR03709">
    <property type="entry name" value="PPK2_rel_1"/>
    <property type="match status" value="1"/>
</dbReference>
<dbReference type="InterPro" id="IPR027417">
    <property type="entry name" value="P-loop_NTPase"/>
</dbReference>